<dbReference type="SUPFAM" id="SSF160104">
    <property type="entry name" value="Acetoacetate decarboxylase-like"/>
    <property type="match status" value="1"/>
</dbReference>
<reference evidence="5 6" key="1">
    <citation type="submission" date="2014-03" db="EMBL/GenBank/DDBJ databases">
        <title>Bradyrhizobium valentinum sp. nov., isolated from effective nodules of Lupinus mariae-josephae, a lupine endemic of basic-lime soils in Eastern Spain.</title>
        <authorList>
            <person name="Duran D."/>
            <person name="Rey L."/>
            <person name="Navarro A."/>
            <person name="Busquets A."/>
            <person name="Imperial J."/>
            <person name="Ruiz-Argueso T."/>
        </authorList>
    </citation>
    <scope>NUCLEOTIDE SEQUENCE [LARGE SCALE GENOMIC DNA]</scope>
    <source>
        <strain evidence="5 6">PAC68</strain>
    </source>
</reference>
<keyword evidence="6" id="KW-1185">Reference proteome</keyword>
<dbReference type="Pfam" id="PF06314">
    <property type="entry name" value="ADC"/>
    <property type="match status" value="1"/>
</dbReference>
<accession>A0A0R3KU83</accession>
<dbReference type="InterPro" id="IPR023653">
    <property type="entry name" value="Acetoacetate_decarboxylase_bac"/>
</dbReference>
<gene>
    <name evidence="4" type="primary">adc</name>
    <name evidence="5" type="ORF">CQ12_23725</name>
</gene>
<dbReference type="STRING" id="280332.CQ12_23725"/>
<sequence>MKIDDVRRTAYSMPLTNPSFPPGPYRFFNREFFVITYRTDPEALAAVVPEPLEVADAVVKYEFIRMPDSTGFGDYTETGQVIPVRFKGEEGIYVHSMYLDDEGPIAGGRELWGFPKKLAKPKIAVESDVLVGTLHYGSVLCASATMGYKHRPVDHDAVLKGMKAPNFMLKIIPHVDGTPRICELVRYYLEDITLKEAWTGPGALGLFPHALADVARLPVREVVSALHFKADLTLGLGTVAFDYMAR</sequence>
<dbReference type="RefSeq" id="WP_057838964.1">
    <property type="nucleotide sequence ID" value="NZ_LLXZ01000181.1"/>
</dbReference>
<dbReference type="Proteomes" id="UP000050863">
    <property type="component" value="Unassembled WGS sequence"/>
</dbReference>
<dbReference type="GO" id="GO:0047602">
    <property type="term" value="F:acetoacetate decarboxylase activity"/>
    <property type="evidence" value="ECO:0007669"/>
    <property type="project" value="UniProtKB-UniRule"/>
</dbReference>
<evidence type="ECO:0000256" key="1">
    <source>
        <dbReference type="ARBA" id="ARBA00022793"/>
    </source>
</evidence>
<protein>
    <recommendedName>
        <fullName evidence="4">Acetoacetate decarboxylase</fullName>
        <shortName evidence="4">AAD</shortName>
        <shortName evidence="4">ADC</shortName>
        <ecNumber evidence="4">4.1.1.4</ecNumber>
    </recommendedName>
</protein>
<keyword evidence="3 4" id="KW-0704">Schiff base</keyword>
<name>A0A0R3KU83_9BRAD</name>
<comment type="similarity">
    <text evidence="4">Belongs to the ADC family.</text>
</comment>
<evidence type="ECO:0000313" key="6">
    <source>
        <dbReference type="Proteomes" id="UP000050863"/>
    </source>
</evidence>
<comment type="function">
    <text evidence="4">Catalyzes the conversion of acetoacetate to acetone and carbon dioxide.</text>
</comment>
<feature type="active site" description="Schiff-base intermediate with acetoacetate" evidence="4">
    <location>
        <position position="116"/>
    </location>
</feature>
<proteinExistence type="inferred from homology"/>
<dbReference type="HAMAP" id="MF_00597">
    <property type="entry name" value="ADC"/>
    <property type="match status" value="1"/>
</dbReference>
<dbReference type="EMBL" id="LLXZ01000181">
    <property type="protein sequence ID" value="KRQ98906.1"/>
    <property type="molecule type" value="Genomic_DNA"/>
</dbReference>
<dbReference type="EC" id="4.1.1.4" evidence="4"/>
<evidence type="ECO:0000256" key="3">
    <source>
        <dbReference type="ARBA" id="ARBA00023270"/>
    </source>
</evidence>
<dbReference type="InterPro" id="IPR023375">
    <property type="entry name" value="ADC_dom_sf"/>
</dbReference>
<evidence type="ECO:0000313" key="5">
    <source>
        <dbReference type="EMBL" id="KRQ98906.1"/>
    </source>
</evidence>
<comment type="catalytic activity">
    <reaction evidence="4">
        <text>acetoacetate + H(+) = acetone + CO2</text>
        <dbReference type="Rhea" id="RHEA:19729"/>
        <dbReference type="ChEBI" id="CHEBI:13705"/>
        <dbReference type="ChEBI" id="CHEBI:15347"/>
        <dbReference type="ChEBI" id="CHEBI:15378"/>
        <dbReference type="ChEBI" id="CHEBI:16526"/>
        <dbReference type="EC" id="4.1.1.4"/>
    </reaction>
</comment>
<dbReference type="NCBIfam" id="NF002614">
    <property type="entry name" value="PRK02265.1"/>
    <property type="match status" value="1"/>
</dbReference>
<keyword evidence="1 4" id="KW-0210">Decarboxylase</keyword>
<dbReference type="AlphaFoldDB" id="A0A0R3KU83"/>
<organism evidence="5 6">
    <name type="scientific">Bradyrhizobium jicamae</name>
    <dbReference type="NCBI Taxonomy" id="280332"/>
    <lineage>
        <taxon>Bacteria</taxon>
        <taxon>Pseudomonadati</taxon>
        <taxon>Pseudomonadota</taxon>
        <taxon>Alphaproteobacteria</taxon>
        <taxon>Hyphomicrobiales</taxon>
        <taxon>Nitrobacteraceae</taxon>
        <taxon>Bradyrhizobium</taxon>
    </lineage>
</organism>
<evidence type="ECO:0000256" key="4">
    <source>
        <dbReference type="HAMAP-Rule" id="MF_00597"/>
    </source>
</evidence>
<comment type="caution">
    <text evidence="5">The sequence shown here is derived from an EMBL/GenBank/DDBJ whole genome shotgun (WGS) entry which is preliminary data.</text>
</comment>
<evidence type="ECO:0000256" key="2">
    <source>
        <dbReference type="ARBA" id="ARBA00023239"/>
    </source>
</evidence>
<dbReference type="Gene3D" id="2.40.400.10">
    <property type="entry name" value="Acetoacetate decarboxylase-like"/>
    <property type="match status" value="1"/>
</dbReference>
<keyword evidence="2 4" id="KW-0456">Lyase</keyword>
<dbReference type="InterPro" id="IPR010451">
    <property type="entry name" value="Acetoacetate_decarboxylase"/>
</dbReference>